<dbReference type="Proteomes" id="UP000318422">
    <property type="component" value="Unassembled WGS sequence"/>
</dbReference>
<evidence type="ECO:0000313" key="1">
    <source>
        <dbReference type="EMBL" id="GEC96483.1"/>
    </source>
</evidence>
<accession>A0A4Y4CYT7</accession>
<evidence type="ECO:0000313" key="2">
    <source>
        <dbReference type="Proteomes" id="UP000318422"/>
    </source>
</evidence>
<evidence type="ECO:0008006" key="3">
    <source>
        <dbReference type="Google" id="ProtNLM"/>
    </source>
</evidence>
<sequence length="96" mass="10991">MNLSHYYIYYPVRIGLEADLARALYNALAELQAQTGIAGRVLRKADDPWTWMEIYENVTDVPAFDAALEQAIEHHGLLRFVDEGGRRHTERFVPCA</sequence>
<protein>
    <recommendedName>
        <fullName evidence="3">DUF4936 domain-containing protein</fullName>
    </recommendedName>
</protein>
<proteinExistence type="predicted"/>
<reference evidence="1 2" key="1">
    <citation type="submission" date="2019-06" db="EMBL/GenBank/DDBJ databases">
        <title>Whole genome shotgun sequence of Zoogloea ramigera NBRC 15342.</title>
        <authorList>
            <person name="Hosoyama A."/>
            <person name="Uohara A."/>
            <person name="Ohji S."/>
            <person name="Ichikawa N."/>
        </authorList>
    </citation>
    <scope>NUCLEOTIDE SEQUENCE [LARGE SCALE GENOMIC DNA]</scope>
    <source>
        <strain evidence="1 2">NBRC 15342</strain>
    </source>
</reference>
<dbReference type="InterPro" id="IPR032556">
    <property type="entry name" value="DUF4936"/>
</dbReference>
<keyword evidence="2" id="KW-1185">Reference proteome</keyword>
<dbReference type="Pfam" id="PF16290">
    <property type="entry name" value="DUF4936"/>
    <property type="match status" value="1"/>
</dbReference>
<comment type="caution">
    <text evidence="1">The sequence shown here is derived from an EMBL/GenBank/DDBJ whole genome shotgun (WGS) entry which is preliminary data.</text>
</comment>
<gene>
    <name evidence="1" type="ORF">ZRA01_25560</name>
</gene>
<dbReference type="OrthoDB" id="8527613at2"/>
<dbReference type="RefSeq" id="WP_141352833.1">
    <property type="nucleotide sequence ID" value="NZ_BJNV01000045.1"/>
</dbReference>
<organism evidence="1 2">
    <name type="scientific">Zoogloea ramigera</name>
    <dbReference type="NCBI Taxonomy" id="350"/>
    <lineage>
        <taxon>Bacteria</taxon>
        <taxon>Pseudomonadati</taxon>
        <taxon>Pseudomonadota</taxon>
        <taxon>Betaproteobacteria</taxon>
        <taxon>Rhodocyclales</taxon>
        <taxon>Zoogloeaceae</taxon>
        <taxon>Zoogloea</taxon>
    </lineage>
</organism>
<name>A0A4Y4CYT7_ZOORA</name>
<dbReference type="EMBL" id="BJNV01000045">
    <property type="protein sequence ID" value="GEC96483.1"/>
    <property type="molecule type" value="Genomic_DNA"/>
</dbReference>
<dbReference type="AlphaFoldDB" id="A0A4Y4CYT7"/>